<dbReference type="GO" id="GO:0005975">
    <property type="term" value="P:carbohydrate metabolic process"/>
    <property type="evidence" value="ECO:0007669"/>
    <property type="project" value="InterPro"/>
</dbReference>
<gene>
    <name evidence="3" type="ordered locus">Snas_2754</name>
</gene>
<evidence type="ECO:0000313" key="3">
    <source>
        <dbReference type="EMBL" id="ADD42430.1"/>
    </source>
</evidence>
<dbReference type="STRING" id="446470.Snas_2754"/>
<dbReference type="HOGENOM" id="CLU_058767_0_0_11"/>
<dbReference type="CAZy" id="GH16">
    <property type="family name" value="Glycoside Hydrolase Family 16"/>
</dbReference>
<dbReference type="InterPro" id="IPR013320">
    <property type="entry name" value="ConA-like_dom_sf"/>
</dbReference>
<dbReference type="RefSeq" id="WP_013018001.1">
    <property type="nucleotide sequence ID" value="NC_013947.1"/>
</dbReference>
<proteinExistence type="predicted"/>
<dbReference type="GO" id="GO:0004553">
    <property type="term" value="F:hydrolase activity, hydrolyzing O-glycosyl compounds"/>
    <property type="evidence" value="ECO:0007669"/>
    <property type="project" value="InterPro"/>
</dbReference>
<protein>
    <submittedName>
        <fullName evidence="3">Hydrolase (Secreted protein)</fullName>
    </submittedName>
</protein>
<dbReference type="PROSITE" id="PS51318">
    <property type="entry name" value="TAT"/>
    <property type="match status" value="1"/>
</dbReference>
<dbReference type="InterPro" id="IPR000757">
    <property type="entry name" value="Beta-glucanase-like"/>
</dbReference>
<dbReference type="Gene3D" id="2.60.120.200">
    <property type="match status" value="1"/>
</dbReference>
<dbReference type="InterPro" id="IPR006311">
    <property type="entry name" value="TAT_signal"/>
</dbReference>
<dbReference type="SUPFAM" id="SSF49899">
    <property type="entry name" value="Concanavalin A-like lectins/glucanases"/>
    <property type="match status" value="1"/>
</dbReference>
<feature type="signal peptide" evidence="1">
    <location>
        <begin position="1"/>
        <end position="34"/>
    </location>
</feature>
<accession>D3Q7F9</accession>
<dbReference type="PROSITE" id="PS51762">
    <property type="entry name" value="GH16_2"/>
    <property type="match status" value="1"/>
</dbReference>
<dbReference type="EMBL" id="CP001778">
    <property type="protein sequence ID" value="ADD42430.1"/>
    <property type="molecule type" value="Genomic_DNA"/>
</dbReference>
<dbReference type="OrthoDB" id="3404894at2"/>
<sequence length="306" mass="33416">MSAHRFRRTLTLTATAIAATTALVAAGAAGSARADGAAECALFDDFGYTGNSDPDLAARGWTVRTNSGGPGVPGASWPAENVSFPTVDGQSSLRLSASTNGTAEGTKQAELLHQRKFFEGTYAARVRFTDAPQSGTDGDRIVETFFTITPLNAPNDPDYGELDFEYLPNGGWGEQGPILYETSWETYQPDPWVADNLHNEQRQSYDGWRDLVIQVADGRMKYFIDGQQVADHGDKYYPETPMSINFNLWFIDLQGHTSGDSHYVQDVDWLYFAENEVVAPDEATNRVDGYRADGVEHTDTVGGCTA</sequence>
<reference evidence="3 4" key="1">
    <citation type="journal article" date="2009" name="Stand. Genomic Sci.">
        <title>Complete genome sequence of Stackebrandtia nassauensis type strain (LLR-40K-21).</title>
        <authorList>
            <person name="Munk C."/>
            <person name="Lapidus A."/>
            <person name="Copeland A."/>
            <person name="Jando M."/>
            <person name="Mayilraj S."/>
            <person name="Glavina Del Rio T."/>
            <person name="Nolan M."/>
            <person name="Chen F."/>
            <person name="Lucas S."/>
            <person name="Tice H."/>
            <person name="Cheng J.F."/>
            <person name="Han C."/>
            <person name="Detter J.C."/>
            <person name="Bruce D."/>
            <person name="Goodwin L."/>
            <person name="Chain P."/>
            <person name="Pitluck S."/>
            <person name="Goker M."/>
            <person name="Ovchinikova G."/>
            <person name="Pati A."/>
            <person name="Ivanova N."/>
            <person name="Mavromatis K."/>
            <person name="Chen A."/>
            <person name="Palaniappan K."/>
            <person name="Land M."/>
            <person name="Hauser L."/>
            <person name="Chang Y.J."/>
            <person name="Jeffries C.D."/>
            <person name="Bristow J."/>
            <person name="Eisen J.A."/>
            <person name="Markowitz V."/>
            <person name="Hugenholtz P."/>
            <person name="Kyrpides N.C."/>
            <person name="Klenk H.P."/>
        </authorList>
    </citation>
    <scope>NUCLEOTIDE SEQUENCE [LARGE SCALE GENOMIC DNA]</scope>
    <source>
        <strain evidence="4">DSM 44728 / CIP 108903 / NRRL B-16338 / NBRC 102104 / LLR-40K-21</strain>
    </source>
</reference>
<keyword evidence="1" id="KW-0732">Signal</keyword>
<name>D3Q7F9_STANL</name>
<dbReference type="eggNOG" id="COG2273">
    <property type="taxonomic scope" value="Bacteria"/>
</dbReference>
<dbReference type="AlphaFoldDB" id="D3Q7F9"/>
<evidence type="ECO:0000256" key="1">
    <source>
        <dbReference type="SAM" id="SignalP"/>
    </source>
</evidence>
<feature type="domain" description="GH16" evidence="2">
    <location>
        <begin position="46"/>
        <end position="278"/>
    </location>
</feature>
<feature type="chain" id="PRO_5003048714" evidence="1">
    <location>
        <begin position="35"/>
        <end position="306"/>
    </location>
</feature>
<dbReference type="CDD" id="cd00413">
    <property type="entry name" value="Glyco_hydrolase_16"/>
    <property type="match status" value="1"/>
</dbReference>
<dbReference type="KEGG" id="sna:Snas_2754"/>
<keyword evidence="3" id="KW-0378">Hydrolase</keyword>
<dbReference type="Proteomes" id="UP000000844">
    <property type="component" value="Chromosome"/>
</dbReference>
<evidence type="ECO:0000259" key="2">
    <source>
        <dbReference type="PROSITE" id="PS51762"/>
    </source>
</evidence>
<evidence type="ECO:0000313" key="4">
    <source>
        <dbReference type="Proteomes" id="UP000000844"/>
    </source>
</evidence>
<keyword evidence="4" id="KW-1185">Reference proteome</keyword>
<organism evidence="3 4">
    <name type="scientific">Stackebrandtia nassauensis (strain DSM 44728 / CIP 108903 / NRRL B-16338 / NBRC 102104 / LLR-40K-21)</name>
    <dbReference type="NCBI Taxonomy" id="446470"/>
    <lineage>
        <taxon>Bacteria</taxon>
        <taxon>Bacillati</taxon>
        <taxon>Actinomycetota</taxon>
        <taxon>Actinomycetes</taxon>
        <taxon>Glycomycetales</taxon>
        <taxon>Glycomycetaceae</taxon>
        <taxon>Stackebrandtia</taxon>
    </lineage>
</organism>